<dbReference type="PANTHER" id="PTHR35043:SF7">
    <property type="entry name" value="TRANSCRIPTION FACTOR DOMAIN-CONTAINING PROTEIN"/>
    <property type="match status" value="1"/>
</dbReference>
<proteinExistence type="predicted"/>
<dbReference type="PANTHER" id="PTHR35043">
    <property type="entry name" value="TRANSCRIPTION FACTOR DOMAIN-CONTAINING PROTEIN"/>
    <property type="match status" value="1"/>
</dbReference>
<accession>A0A9P7ESA9</accession>
<protein>
    <submittedName>
        <fullName evidence="2">Uncharacterized protein</fullName>
    </submittedName>
</protein>
<keyword evidence="1" id="KW-0472">Membrane</keyword>
<feature type="transmembrane region" description="Helical" evidence="1">
    <location>
        <begin position="336"/>
        <end position="355"/>
    </location>
</feature>
<name>A0A9P7ESA9_9AGAM</name>
<keyword evidence="1" id="KW-1133">Transmembrane helix</keyword>
<dbReference type="AlphaFoldDB" id="A0A9P7ESA9"/>
<dbReference type="EMBL" id="JABBWM010000127">
    <property type="protein sequence ID" value="KAG2087916.1"/>
    <property type="molecule type" value="Genomic_DNA"/>
</dbReference>
<keyword evidence="1" id="KW-0812">Transmembrane</keyword>
<reference evidence="2" key="1">
    <citation type="journal article" date="2020" name="New Phytol.">
        <title>Comparative genomics reveals dynamic genome evolution in host specialist ectomycorrhizal fungi.</title>
        <authorList>
            <person name="Lofgren L.A."/>
            <person name="Nguyen N.H."/>
            <person name="Vilgalys R."/>
            <person name="Ruytinx J."/>
            <person name="Liao H.L."/>
            <person name="Branco S."/>
            <person name="Kuo A."/>
            <person name="LaButti K."/>
            <person name="Lipzen A."/>
            <person name="Andreopoulos W."/>
            <person name="Pangilinan J."/>
            <person name="Riley R."/>
            <person name="Hundley H."/>
            <person name="Na H."/>
            <person name="Barry K."/>
            <person name="Grigoriev I.V."/>
            <person name="Stajich J.E."/>
            <person name="Kennedy P.G."/>
        </authorList>
    </citation>
    <scope>NUCLEOTIDE SEQUENCE</scope>
    <source>
        <strain evidence="2">FC423</strain>
    </source>
</reference>
<organism evidence="2 3">
    <name type="scientific">Suillus discolor</name>
    <dbReference type="NCBI Taxonomy" id="1912936"/>
    <lineage>
        <taxon>Eukaryota</taxon>
        <taxon>Fungi</taxon>
        <taxon>Dikarya</taxon>
        <taxon>Basidiomycota</taxon>
        <taxon>Agaricomycotina</taxon>
        <taxon>Agaricomycetes</taxon>
        <taxon>Agaricomycetidae</taxon>
        <taxon>Boletales</taxon>
        <taxon>Suillineae</taxon>
        <taxon>Suillaceae</taxon>
        <taxon>Suillus</taxon>
    </lineage>
</organism>
<dbReference type="OrthoDB" id="9451547at2759"/>
<evidence type="ECO:0000313" key="3">
    <source>
        <dbReference type="Proteomes" id="UP000823399"/>
    </source>
</evidence>
<evidence type="ECO:0000256" key="1">
    <source>
        <dbReference type="SAM" id="Phobius"/>
    </source>
</evidence>
<evidence type="ECO:0000313" key="2">
    <source>
        <dbReference type="EMBL" id="KAG2087916.1"/>
    </source>
</evidence>
<feature type="transmembrane region" description="Helical" evidence="1">
    <location>
        <begin position="403"/>
        <end position="425"/>
    </location>
</feature>
<comment type="caution">
    <text evidence="2">The sequence shown here is derived from an EMBL/GenBank/DDBJ whole genome shotgun (WGS) entry which is preliminary data.</text>
</comment>
<sequence length="459" mass="51451">MRLHPSKERMIRRYALNFMMILLLCAVLFGVPFVRASLPGLNDTCILPLFPTNWQPSTDARTLWAIISNCGLTLFACTWTAVSPDIPRMGEGVVIVTVRRLLLIFVAYFAPELMTAWAAWQLICARQVAKDFNDVLFAQRAQPNGDCEAVPQSSPAVVLPRAISNSNESSSAGWTETHGFFAGMGVFLLYVDGKPWATLTPDELLQFVCEGSVEMPGITKADIEDRSKGDVLSRCITILQLGWFFIQIIARYAQHLPTTLLELDTLAVVCLTINTYGLIWWRKPKDVQRPHIVHWNSNLPPPRECLANDKRRTPMLLSVLFNRKVRRSNTSVRSMTIFLAGGVSGVLFATLHTLGWNFVFPSHTEQILWHVSFVGKACLSLTMWSLWYLDVQPSDYNGLSGKALYFLSANLMMIIGILGVIYVLARLTVISLIMLSLRSLPQGVYDTIAWTKFIPHVGV</sequence>
<keyword evidence="3" id="KW-1185">Reference proteome</keyword>
<dbReference type="RefSeq" id="XP_041285380.1">
    <property type="nucleotide sequence ID" value="XM_041439254.1"/>
</dbReference>
<gene>
    <name evidence="2" type="ORF">F5147DRAFT_727370</name>
</gene>
<dbReference type="Proteomes" id="UP000823399">
    <property type="component" value="Unassembled WGS sequence"/>
</dbReference>
<feature type="transmembrane region" description="Helical" evidence="1">
    <location>
        <begin position="367"/>
        <end position="391"/>
    </location>
</feature>
<dbReference type="GeneID" id="64701513"/>
<feature type="transmembrane region" description="Helical" evidence="1">
    <location>
        <begin position="60"/>
        <end position="82"/>
    </location>
</feature>